<proteinExistence type="predicted"/>
<feature type="non-terminal residue" evidence="2">
    <location>
        <position position="123"/>
    </location>
</feature>
<evidence type="ECO:0000256" key="1">
    <source>
        <dbReference type="SAM" id="SignalP"/>
    </source>
</evidence>
<dbReference type="EMBL" id="HACG01020314">
    <property type="protein sequence ID" value="CEK67179.1"/>
    <property type="molecule type" value="Transcribed_RNA"/>
</dbReference>
<sequence length="123" mass="14551">MDILLFLYVVEVLVLITHMTICCRGCITASTTSLHDDTTEDDASIAAEPSRRFINWRHTVDKLKQQGNYFQRKREIINLDERTRRTQMKHRRHVQLLEQEENPCLTWEPTLNITKIPQMKTLV</sequence>
<feature type="chain" id="PRO_5002111080" evidence="1">
    <location>
        <begin position="23"/>
        <end position="123"/>
    </location>
</feature>
<gene>
    <name evidence="2" type="primary">ORF61658</name>
</gene>
<keyword evidence="1" id="KW-0732">Signal</keyword>
<feature type="signal peptide" evidence="1">
    <location>
        <begin position="1"/>
        <end position="22"/>
    </location>
</feature>
<accession>A0A0B6ZEY6</accession>
<organism evidence="2">
    <name type="scientific">Arion vulgaris</name>
    <dbReference type="NCBI Taxonomy" id="1028688"/>
    <lineage>
        <taxon>Eukaryota</taxon>
        <taxon>Metazoa</taxon>
        <taxon>Spiralia</taxon>
        <taxon>Lophotrochozoa</taxon>
        <taxon>Mollusca</taxon>
        <taxon>Gastropoda</taxon>
        <taxon>Heterobranchia</taxon>
        <taxon>Euthyneura</taxon>
        <taxon>Panpulmonata</taxon>
        <taxon>Eupulmonata</taxon>
        <taxon>Stylommatophora</taxon>
        <taxon>Helicina</taxon>
        <taxon>Arionoidea</taxon>
        <taxon>Arionidae</taxon>
        <taxon>Arion</taxon>
    </lineage>
</organism>
<dbReference type="AlphaFoldDB" id="A0A0B6ZEY6"/>
<name>A0A0B6ZEY6_9EUPU</name>
<reference evidence="2" key="1">
    <citation type="submission" date="2014-12" db="EMBL/GenBank/DDBJ databases">
        <title>Insight into the proteome of Arion vulgaris.</title>
        <authorList>
            <person name="Aradska J."/>
            <person name="Bulat T."/>
            <person name="Smidak R."/>
            <person name="Sarate P."/>
            <person name="Gangsoo J."/>
            <person name="Sialana F."/>
            <person name="Bilban M."/>
            <person name="Lubec G."/>
        </authorList>
    </citation>
    <scope>NUCLEOTIDE SEQUENCE</scope>
    <source>
        <tissue evidence="2">Skin</tissue>
    </source>
</reference>
<evidence type="ECO:0000313" key="2">
    <source>
        <dbReference type="EMBL" id="CEK67179.1"/>
    </source>
</evidence>
<protein>
    <submittedName>
        <fullName evidence="2">Uncharacterized protein</fullName>
    </submittedName>
</protein>